<reference evidence="2" key="1">
    <citation type="submission" date="2014-09" db="EMBL/GenBank/DDBJ databases">
        <authorList>
            <person name="Magalhaes I.L.F."/>
            <person name="Oliveira U."/>
            <person name="Santos F.R."/>
            <person name="Vidigal T.H.D.A."/>
            <person name="Brescovit A.D."/>
            <person name="Santos A.J."/>
        </authorList>
    </citation>
    <scope>NUCLEOTIDE SEQUENCE</scope>
    <source>
        <tissue evidence="2">Shoot tissue taken approximately 20 cm above the soil surface</tissue>
    </source>
</reference>
<feature type="region of interest" description="Disordered" evidence="1">
    <location>
        <begin position="49"/>
        <end position="90"/>
    </location>
</feature>
<evidence type="ECO:0000313" key="2">
    <source>
        <dbReference type="EMBL" id="JAD75884.1"/>
    </source>
</evidence>
<evidence type="ECO:0000256" key="1">
    <source>
        <dbReference type="SAM" id="MobiDB-lite"/>
    </source>
</evidence>
<protein>
    <submittedName>
        <fullName evidence="2">Uncharacterized protein</fullName>
    </submittedName>
</protein>
<reference evidence="2" key="2">
    <citation type="journal article" date="2015" name="Data Brief">
        <title>Shoot transcriptome of the giant reed, Arundo donax.</title>
        <authorList>
            <person name="Barrero R.A."/>
            <person name="Guerrero F.D."/>
            <person name="Moolhuijzen P."/>
            <person name="Goolsby J.A."/>
            <person name="Tidwell J."/>
            <person name="Bellgard S.E."/>
            <person name="Bellgard M.I."/>
        </authorList>
    </citation>
    <scope>NUCLEOTIDE SEQUENCE</scope>
    <source>
        <tissue evidence="2">Shoot tissue taken approximately 20 cm above the soil surface</tissue>
    </source>
</reference>
<dbReference type="AlphaFoldDB" id="A0A0A9CHT6"/>
<dbReference type="EMBL" id="GBRH01222011">
    <property type="protein sequence ID" value="JAD75884.1"/>
    <property type="molecule type" value="Transcribed_RNA"/>
</dbReference>
<organism evidence="2">
    <name type="scientific">Arundo donax</name>
    <name type="common">Giant reed</name>
    <name type="synonym">Donax arundinaceus</name>
    <dbReference type="NCBI Taxonomy" id="35708"/>
    <lineage>
        <taxon>Eukaryota</taxon>
        <taxon>Viridiplantae</taxon>
        <taxon>Streptophyta</taxon>
        <taxon>Embryophyta</taxon>
        <taxon>Tracheophyta</taxon>
        <taxon>Spermatophyta</taxon>
        <taxon>Magnoliopsida</taxon>
        <taxon>Liliopsida</taxon>
        <taxon>Poales</taxon>
        <taxon>Poaceae</taxon>
        <taxon>PACMAD clade</taxon>
        <taxon>Arundinoideae</taxon>
        <taxon>Arundineae</taxon>
        <taxon>Arundo</taxon>
    </lineage>
</organism>
<proteinExistence type="predicted"/>
<feature type="compositionally biased region" description="Basic residues" evidence="1">
    <location>
        <begin position="21"/>
        <end position="31"/>
    </location>
</feature>
<sequence>MASRTAQRAEGGTRAAPLQRGLRRGNLRRHPPVADDRFHLVCQRRQPSETACQARRGSEQAGPCRQGFGHRRDQGTAEGGGAGRPRKAGILAEGDSGLRCRDDHLHLVLRSPRLHNDQRRLIGVL</sequence>
<feature type="region of interest" description="Disordered" evidence="1">
    <location>
        <begin position="1"/>
        <end position="32"/>
    </location>
</feature>
<accession>A0A0A9CHT6</accession>
<name>A0A0A9CHT6_ARUDO</name>